<comment type="caution">
    <text evidence="1">The sequence shown here is derived from an EMBL/GenBank/DDBJ whole genome shotgun (WGS) entry which is preliminary data.</text>
</comment>
<dbReference type="AlphaFoldDB" id="A0A9P6AXP9"/>
<gene>
    <name evidence="1" type="ORF">BS47DRAFT_1343983</name>
</gene>
<reference evidence="1" key="1">
    <citation type="journal article" date="2020" name="Nat. Commun.">
        <title>Large-scale genome sequencing of mycorrhizal fungi provides insights into the early evolution of symbiotic traits.</title>
        <authorList>
            <person name="Miyauchi S."/>
            <person name="Kiss E."/>
            <person name="Kuo A."/>
            <person name="Drula E."/>
            <person name="Kohler A."/>
            <person name="Sanchez-Garcia M."/>
            <person name="Morin E."/>
            <person name="Andreopoulos B."/>
            <person name="Barry K.W."/>
            <person name="Bonito G."/>
            <person name="Buee M."/>
            <person name="Carver A."/>
            <person name="Chen C."/>
            <person name="Cichocki N."/>
            <person name="Clum A."/>
            <person name="Culley D."/>
            <person name="Crous P.W."/>
            <person name="Fauchery L."/>
            <person name="Girlanda M."/>
            <person name="Hayes R.D."/>
            <person name="Keri Z."/>
            <person name="LaButti K."/>
            <person name="Lipzen A."/>
            <person name="Lombard V."/>
            <person name="Magnuson J."/>
            <person name="Maillard F."/>
            <person name="Murat C."/>
            <person name="Nolan M."/>
            <person name="Ohm R.A."/>
            <person name="Pangilinan J."/>
            <person name="Pereira M.F."/>
            <person name="Perotto S."/>
            <person name="Peter M."/>
            <person name="Pfister S."/>
            <person name="Riley R."/>
            <person name="Sitrit Y."/>
            <person name="Stielow J.B."/>
            <person name="Szollosi G."/>
            <person name="Zifcakova L."/>
            <person name="Stursova M."/>
            <person name="Spatafora J.W."/>
            <person name="Tedersoo L."/>
            <person name="Vaario L.M."/>
            <person name="Yamada A."/>
            <person name="Yan M."/>
            <person name="Wang P."/>
            <person name="Xu J."/>
            <person name="Bruns T."/>
            <person name="Baldrian P."/>
            <person name="Vilgalys R."/>
            <person name="Dunand C."/>
            <person name="Henrissat B."/>
            <person name="Grigoriev I.V."/>
            <person name="Hibbett D."/>
            <person name="Nagy L.G."/>
            <person name="Martin F.M."/>
        </authorList>
    </citation>
    <scope>NUCLEOTIDE SEQUENCE</scope>
    <source>
        <strain evidence="1">UP504</strain>
    </source>
</reference>
<dbReference type="EMBL" id="MU128969">
    <property type="protein sequence ID" value="KAF9513719.1"/>
    <property type="molecule type" value="Genomic_DNA"/>
</dbReference>
<evidence type="ECO:0000313" key="1">
    <source>
        <dbReference type="EMBL" id="KAF9513719.1"/>
    </source>
</evidence>
<evidence type="ECO:0000313" key="2">
    <source>
        <dbReference type="Proteomes" id="UP000886523"/>
    </source>
</evidence>
<organism evidence="1 2">
    <name type="scientific">Hydnum rufescens UP504</name>
    <dbReference type="NCBI Taxonomy" id="1448309"/>
    <lineage>
        <taxon>Eukaryota</taxon>
        <taxon>Fungi</taxon>
        <taxon>Dikarya</taxon>
        <taxon>Basidiomycota</taxon>
        <taxon>Agaricomycotina</taxon>
        <taxon>Agaricomycetes</taxon>
        <taxon>Cantharellales</taxon>
        <taxon>Hydnaceae</taxon>
        <taxon>Hydnum</taxon>
    </lineage>
</organism>
<accession>A0A9P6AXP9</accession>
<dbReference type="Proteomes" id="UP000886523">
    <property type="component" value="Unassembled WGS sequence"/>
</dbReference>
<name>A0A9P6AXP9_9AGAM</name>
<sequence length="60" mass="7124">MRMIQVVSPLPLFRARPVIRTWNFGVKEPVTPAVPYVRANLFYRLIWLFFSLSLHRLVLP</sequence>
<keyword evidence="2" id="KW-1185">Reference proteome</keyword>
<proteinExistence type="predicted"/>
<protein>
    <submittedName>
        <fullName evidence="1">Uncharacterized protein</fullName>
    </submittedName>
</protein>